<proteinExistence type="predicted"/>
<dbReference type="GO" id="GO:0003824">
    <property type="term" value="F:catalytic activity"/>
    <property type="evidence" value="ECO:0007669"/>
    <property type="project" value="UniProtKB-ARBA"/>
</dbReference>
<reference evidence="2 3" key="1">
    <citation type="submission" date="2018-03" db="EMBL/GenBank/DDBJ databases">
        <title>Genomic Encyclopedia of Archaeal and Bacterial Type Strains, Phase II (KMG-II): from individual species to whole genera.</title>
        <authorList>
            <person name="Goeker M."/>
        </authorList>
    </citation>
    <scope>NUCLEOTIDE SEQUENCE [LARGE SCALE GENOMIC DNA]</scope>
    <source>
        <strain evidence="2 3">DSM 19711</strain>
    </source>
</reference>
<dbReference type="PANTHER" id="PTHR43798:SF33">
    <property type="entry name" value="HYDROLASE, PUTATIVE (AFU_ORTHOLOGUE AFUA_2G14860)-RELATED"/>
    <property type="match status" value="1"/>
</dbReference>
<keyword evidence="3" id="KW-1185">Reference proteome</keyword>
<accession>A0A2T0QXF9</accession>
<dbReference type="Gene3D" id="3.40.50.1820">
    <property type="entry name" value="alpha/beta hydrolase"/>
    <property type="match status" value="1"/>
</dbReference>
<name>A0A2T0QXF9_9ACTN</name>
<evidence type="ECO:0000313" key="3">
    <source>
        <dbReference type="Proteomes" id="UP000238083"/>
    </source>
</evidence>
<comment type="caution">
    <text evidence="2">The sequence shown here is derived from an EMBL/GenBank/DDBJ whole genome shotgun (WGS) entry which is preliminary data.</text>
</comment>
<dbReference type="PANTHER" id="PTHR43798">
    <property type="entry name" value="MONOACYLGLYCEROL LIPASE"/>
    <property type="match status" value="1"/>
</dbReference>
<dbReference type="SUPFAM" id="SSF53474">
    <property type="entry name" value="alpha/beta-Hydrolases"/>
    <property type="match status" value="1"/>
</dbReference>
<dbReference type="GO" id="GO:0016020">
    <property type="term" value="C:membrane"/>
    <property type="evidence" value="ECO:0007669"/>
    <property type="project" value="TreeGrafter"/>
</dbReference>
<gene>
    <name evidence="2" type="ORF">CLV37_11693</name>
</gene>
<feature type="domain" description="AB hydrolase-1" evidence="1">
    <location>
        <begin position="16"/>
        <end position="224"/>
    </location>
</feature>
<dbReference type="InterPro" id="IPR050266">
    <property type="entry name" value="AB_hydrolase_sf"/>
</dbReference>
<organism evidence="2 3">
    <name type="scientific">Kineococcus rhizosphaerae</name>
    <dbReference type="NCBI Taxonomy" id="559628"/>
    <lineage>
        <taxon>Bacteria</taxon>
        <taxon>Bacillati</taxon>
        <taxon>Actinomycetota</taxon>
        <taxon>Actinomycetes</taxon>
        <taxon>Kineosporiales</taxon>
        <taxon>Kineosporiaceae</taxon>
        <taxon>Kineococcus</taxon>
    </lineage>
</organism>
<dbReference type="EMBL" id="PVZF01000016">
    <property type="protein sequence ID" value="PRY10540.1"/>
    <property type="molecule type" value="Genomic_DNA"/>
</dbReference>
<dbReference type="InterPro" id="IPR029058">
    <property type="entry name" value="AB_hydrolase_fold"/>
</dbReference>
<sequence length="237" mass="25018">MRWVRTWGTGAPVAYLHGLGCGNLASWADTAARTGRPALFVDLVGHGLSDRPASFGYTLVEHADAVAAALSTVGAPVDVLAHSLGGSVAVVLADRHPHLVRSLVLVEPGLDPVAVEPGDLAAHSEADLPHGGWDRLLSRETPERRAEVRTADPLAVVRSAVAICDALGGTLNDVLARTTVPTLLVAGFRTYDRWDALRAAGVRCERVEGGGHFVMLERPEEFARLVQEFTTDVAGAA</sequence>
<dbReference type="PRINTS" id="PR00111">
    <property type="entry name" value="ABHYDROLASE"/>
</dbReference>
<dbReference type="Proteomes" id="UP000238083">
    <property type="component" value="Unassembled WGS sequence"/>
</dbReference>
<evidence type="ECO:0000259" key="1">
    <source>
        <dbReference type="Pfam" id="PF12697"/>
    </source>
</evidence>
<dbReference type="Pfam" id="PF12697">
    <property type="entry name" value="Abhydrolase_6"/>
    <property type="match status" value="1"/>
</dbReference>
<dbReference type="InterPro" id="IPR000073">
    <property type="entry name" value="AB_hydrolase_1"/>
</dbReference>
<evidence type="ECO:0000313" key="2">
    <source>
        <dbReference type="EMBL" id="PRY10540.1"/>
    </source>
</evidence>
<dbReference type="AlphaFoldDB" id="A0A2T0QXF9"/>
<protein>
    <submittedName>
        <fullName evidence="2">Pimeloyl-ACP methyl ester carboxylesterase</fullName>
    </submittedName>
</protein>